<gene>
    <name evidence="20" type="ORF">SHEWBE_4148</name>
</gene>
<dbReference type="GO" id="GO:0004623">
    <property type="term" value="F:phospholipase A2 activity"/>
    <property type="evidence" value="ECO:0007669"/>
    <property type="project" value="UniProtKB-EC"/>
</dbReference>
<comment type="subcellular location">
    <subcellularLocation>
        <location evidence="19">Cell outer membrane</location>
        <topology evidence="19">Multi-pass membrane protein</topology>
    </subcellularLocation>
    <text evidence="19">One of the very few enzymes located there.</text>
</comment>
<dbReference type="InterPro" id="IPR003187">
    <property type="entry name" value="PLipase_A1"/>
</dbReference>
<evidence type="ECO:0000256" key="8">
    <source>
        <dbReference type="ARBA" id="ARBA00022452"/>
    </source>
</evidence>
<dbReference type="EC" id="3.1.1.4" evidence="6 19"/>
<dbReference type="PANTHER" id="PTHR40457">
    <property type="entry name" value="PHOSPHOLIPASE A1"/>
    <property type="match status" value="1"/>
</dbReference>
<dbReference type="Pfam" id="PF02253">
    <property type="entry name" value="PLA1"/>
    <property type="match status" value="1"/>
</dbReference>
<keyword evidence="10 18" id="KW-0479">Metal-binding</keyword>
<dbReference type="InterPro" id="IPR036541">
    <property type="entry name" value="PLipase_A1_sf"/>
</dbReference>
<evidence type="ECO:0000256" key="17">
    <source>
        <dbReference type="ARBA" id="ARBA00023237"/>
    </source>
</evidence>
<dbReference type="SUPFAM" id="SSF56931">
    <property type="entry name" value="Outer membrane phospholipase A (OMPLA)"/>
    <property type="match status" value="1"/>
</dbReference>
<comment type="similarity">
    <text evidence="3 19">Belongs to the phospholipase A1 family.</text>
</comment>
<dbReference type="EC" id="3.1.1.32" evidence="5 19"/>
<sequence>MRHKHLWNRVFAELIFEKENWVWFVRPWYRLSEDAKTDPLEPGGDDNPDIADYMGHAKYGVGYDFGDYELSVKLRQNFSTSNGAVQVNLTTPLYGKLKGYVTFFNGYGDSLIDYNHKQTRFGLGIALNNMF</sequence>
<evidence type="ECO:0000256" key="19">
    <source>
        <dbReference type="RuleBase" id="RU366027"/>
    </source>
</evidence>
<reference evidence="21" key="1">
    <citation type="submission" date="2018-06" db="EMBL/GenBank/DDBJ databases">
        <authorList>
            <person name="Cea G.-C."/>
            <person name="William W."/>
        </authorList>
    </citation>
    <scope>NUCLEOTIDE SEQUENCE [LARGE SCALE GENOMIC DNA]</scope>
    <source>
        <strain evidence="21">DB21MT-2</strain>
    </source>
</reference>
<evidence type="ECO:0000256" key="6">
    <source>
        <dbReference type="ARBA" id="ARBA00013278"/>
    </source>
</evidence>
<keyword evidence="16" id="KW-0472">Membrane</keyword>
<keyword evidence="9" id="KW-0812">Transmembrane</keyword>
<evidence type="ECO:0000256" key="14">
    <source>
        <dbReference type="ARBA" id="ARBA00022963"/>
    </source>
</evidence>
<keyword evidence="14 19" id="KW-0442">Lipid degradation</keyword>
<dbReference type="GO" id="GO:0008970">
    <property type="term" value="F:phospholipase A1 activity"/>
    <property type="evidence" value="ECO:0007669"/>
    <property type="project" value="UniProtKB-EC"/>
</dbReference>
<evidence type="ECO:0000256" key="11">
    <source>
        <dbReference type="ARBA" id="ARBA00022729"/>
    </source>
</evidence>
<evidence type="ECO:0000256" key="18">
    <source>
        <dbReference type="PIRSR" id="PIRSR603187-2"/>
    </source>
</evidence>
<evidence type="ECO:0000256" key="10">
    <source>
        <dbReference type="ARBA" id="ARBA00022723"/>
    </source>
</evidence>
<evidence type="ECO:0000256" key="16">
    <source>
        <dbReference type="ARBA" id="ARBA00023136"/>
    </source>
</evidence>
<dbReference type="GO" id="GO:0046872">
    <property type="term" value="F:metal ion binding"/>
    <property type="evidence" value="ECO:0007669"/>
    <property type="project" value="UniProtKB-KW"/>
</dbReference>
<comment type="function">
    <text evidence="19">Hydrolysis of phosphatidylcholine with phospholipase A2 (EC 3.1.1.4) and phospholipase A1 (EC 3.1.1.32) activities.</text>
</comment>
<evidence type="ECO:0000256" key="15">
    <source>
        <dbReference type="ARBA" id="ARBA00023098"/>
    </source>
</evidence>
<keyword evidence="13 18" id="KW-0106">Calcium</keyword>
<keyword evidence="12 19" id="KW-0378">Hydrolase</keyword>
<comment type="catalytic activity">
    <reaction evidence="2 19">
        <text>a 1,2-diacyl-sn-glycero-3-phosphocholine + H2O = a 1-acyl-sn-glycero-3-phosphocholine + a fatty acid + H(+)</text>
        <dbReference type="Rhea" id="RHEA:15801"/>
        <dbReference type="ChEBI" id="CHEBI:15377"/>
        <dbReference type="ChEBI" id="CHEBI:15378"/>
        <dbReference type="ChEBI" id="CHEBI:28868"/>
        <dbReference type="ChEBI" id="CHEBI:57643"/>
        <dbReference type="ChEBI" id="CHEBI:58168"/>
        <dbReference type="EC" id="3.1.1.4"/>
    </reaction>
</comment>
<evidence type="ECO:0000256" key="5">
    <source>
        <dbReference type="ARBA" id="ARBA00013179"/>
    </source>
</evidence>
<name>A0A330M7G5_9GAMM</name>
<keyword evidence="8" id="KW-1134">Transmembrane beta strand</keyword>
<evidence type="ECO:0000313" key="20">
    <source>
        <dbReference type="EMBL" id="SQH78108.1"/>
    </source>
</evidence>
<evidence type="ECO:0000256" key="13">
    <source>
        <dbReference type="ARBA" id="ARBA00022837"/>
    </source>
</evidence>
<evidence type="ECO:0000313" key="21">
    <source>
        <dbReference type="Proteomes" id="UP000250123"/>
    </source>
</evidence>
<keyword evidence="17 19" id="KW-0998">Cell outer membrane</keyword>
<evidence type="ECO:0000256" key="3">
    <source>
        <dbReference type="ARBA" id="ARBA00010525"/>
    </source>
</evidence>
<evidence type="ECO:0000256" key="7">
    <source>
        <dbReference type="ARBA" id="ARBA00021726"/>
    </source>
</evidence>
<evidence type="ECO:0000256" key="12">
    <source>
        <dbReference type="ARBA" id="ARBA00022801"/>
    </source>
</evidence>
<accession>A0A330M7G5</accession>
<dbReference type="RefSeq" id="WP_231926353.1">
    <property type="nucleotide sequence ID" value="NZ_LS483452.1"/>
</dbReference>
<dbReference type="GO" id="GO:0009279">
    <property type="term" value="C:cell outer membrane"/>
    <property type="evidence" value="ECO:0007669"/>
    <property type="project" value="UniProtKB-SubCell"/>
</dbReference>
<dbReference type="KEGG" id="sbk:SHEWBE_4148"/>
<organism evidence="20 21">
    <name type="scientific">Shewanella benthica</name>
    <dbReference type="NCBI Taxonomy" id="43661"/>
    <lineage>
        <taxon>Bacteria</taxon>
        <taxon>Pseudomonadati</taxon>
        <taxon>Pseudomonadota</taxon>
        <taxon>Gammaproteobacteria</taxon>
        <taxon>Alteromonadales</taxon>
        <taxon>Shewanellaceae</taxon>
        <taxon>Shewanella</taxon>
    </lineage>
</organism>
<keyword evidence="11" id="KW-0732">Signal</keyword>
<comment type="cofactor">
    <cofactor evidence="19">
        <name>Ca(2+)</name>
        <dbReference type="ChEBI" id="CHEBI:29108"/>
    </cofactor>
    <text evidence="19">Binds 1 Ca(2+) ion per monomer. In the dimeric form the Ca(2+) is bound by different amino acids with binding of each Ca(2+) shared with ligands coming from each monomer. The Ca(2+) ion may have a role in catalysis.</text>
</comment>
<evidence type="ECO:0000256" key="9">
    <source>
        <dbReference type="ARBA" id="ARBA00022692"/>
    </source>
</evidence>
<dbReference type="AlphaFoldDB" id="A0A330M7G5"/>
<comment type="subunit">
    <text evidence="4 19">Homodimer; dimerization is reversible, and the dimeric form is the active one.</text>
</comment>
<feature type="binding site" description="in dimeric form" evidence="18">
    <location>
        <position position="46"/>
    </location>
    <ligand>
        <name>Ca(2+)</name>
        <dbReference type="ChEBI" id="CHEBI:29108"/>
        <label>1</label>
    </ligand>
</feature>
<comment type="catalytic activity">
    <reaction evidence="1 19">
        <text>a 1,2-diacyl-sn-glycero-3-phosphocholine + H2O = a 2-acyl-sn-glycero-3-phosphocholine + a fatty acid + H(+)</text>
        <dbReference type="Rhea" id="RHEA:18689"/>
        <dbReference type="ChEBI" id="CHEBI:15377"/>
        <dbReference type="ChEBI" id="CHEBI:15378"/>
        <dbReference type="ChEBI" id="CHEBI:28868"/>
        <dbReference type="ChEBI" id="CHEBI:57643"/>
        <dbReference type="ChEBI" id="CHEBI:57875"/>
        <dbReference type="EC" id="3.1.1.32"/>
    </reaction>
</comment>
<dbReference type="PANTHER" id="PTHR40457:SF1">
    <property type="entry name" value="PHOSPHOLIPASE A1"/>
    <property type="match status" value="1"/>
</dbReference>
<evidence type="ECO:0000256" key="1">
    <source>
        <dbReference type="ARBA" id="ARBA00000111"/>
    </source>
</evidence>
<proteinExistence type="inferred from homology"/>
<dbReference type="EMBL" id="LS483452">
    <property type="protein sequence ID" value="SQH78108.1"/>
    <property type="molecule type" value="Genomic_DNA"/>
</dbReference>
<evidence type="ECO:0000256" key="2">
    <source>
        <dbReference type="ARBA" id="ARBA00001604"/>
    </source>
</evidence>
<keyword evidence="15 19" id="KW-0443">Lipid metabolism</keyword>
<dbReference type="PRINTS" id="PR01486">
    <property type="entry name" value="PHPHLIPASEA1"/>
</dbReference>
<dbReference type="Proteomes" id="UP000250123">
    <property type="component" value="Chromosome SHEWBE"/>
</dbReference>
<dbReference type="Gene3D" id="2.40.230.10">
    <property type="entry name" value="Phospholipase A1"/>
    <property type="match status" value="1"/>
</dbReference>
<protein>
    <recommendedName>
        <fullName evidence="7 19">Phospholipase A1</fullName>
        <ecNumber evidence="5 19">3.1.1.32</ecNumber>
        <ecNumber evidence="6 19">3.1.1.4</ecNumber>
    </recommendedName>
    <alternativeName>
        <fullName evidence="19">Phosphatidylcholine 1-acylhydrolase</fullName>
    </alternativeName>
</protein>
<dbReference type="GO" id="GO:0016042">
    <property type="term" value="P:lipid catabolic process"/>
    <property type="evidence" value="ECO:0007669"/>
    <property type="project" value="UniProtKB-KW"/>
</dbReference>
<evidence type="ECO:0000256" key="4">
    <source>
        <dbReference type="ARBA" id="ARBA00011702"/>
    </source>
</evidence>